<feature type="signal peptide" evidence="4">
    <location>
        <begin position="1"/>
        <end position="20"/>
    </location>
</feature>
<evidence type="ECO:0000256" key="1">
    <source>
        <dbReference type="ARBA" id="ARBA00004196"/>
    </source>
</evidence>
<dbReference type="PANTHER" id="PTHR46847:SF1">
    <property type="entry name" value="D-ALLOSE-BINDING PERIPLASMIC PROTEIN-RELATED"/>
    <property type="match status" value="1"/>
</dbReference>
<comment type="subcellular location">
    <subcellularLocation>
        <location evidence="1">Cell envelope</location>
    </subcellularLocation>
</comment>
<keyword evidence="7" id="KW-1185">Reference proteome</keyword>
<keyword evidence="3 4" id="KW-0732">Signal</keyword>
<comment type="caution">
    <text evidence="6">The sequence shown here is derived from an EMBL/GenBank/DDBJ whole genome shotgun (WGS) entry which is preliminary data.</text>
</comment>
<dbReference type="InterPro" id="IPR028082">
    <property type="entry name" value="Peripla_BP_I"/>
</dbReference>
<reference evidence="6 7" key="1">
    <citation type="submission" date="2019-03" db="EMBL/GenBank/DDBJ databases">
        <title>Genomic Encyclopedia of Type Strains, Phase IV (KMG-IV): sequencing the most valuable type-strain genomes for metagenomic binning, comparative biology and taxonomic classification.</title>
        <authorList>
            <person name="Goeker M."/>
        </authorList>
    </citation>
    <scope>NUCLEOTIDE SEQUENCE [LARGE SCALE GENOMIC DNA]</scope>
    <source>
        <strain evidence="6 7">DSM 5604</strain>
    </source>
</reference>
<evidence type="ECO:0000313" key="6">
    <source>
        <dbReference type="EMBL" id="TDR06733.1"/>
    </source>
</evidence>
<evidence type="ECO:0000256" key="3">
    <source>
        <dbReference type="ARBA" id="ARBA00022729"/>
    </source>
</evidence>
<evidence type="ECO:0000313" key="7">
    <source>
        <dbReference type="Proteomes" id="UP000295729"/>
    </source>
</evidence>
<dbReference type="AlphaFoldDB" id="A0A4R6X467"/>
<organism evidence="6 7">
    <name type="scientific">Marinomonas communis</name>
    <dbReference type="NCBI Taxonomy" id="28254"/>
    <lineage>
        <taxon>Bacteria</taxon>
        <taxon>Pseudomonadati</taxon>
        <taxon>Pseudomonadota</taxon>
        <taxon>Gammaproteobacteria</taxon>
        <taxon>Oceanospirillales</taxon>
        <taxon>Oceanospirillaceae</taxon>
        <taxon>Marinomonas</taxon>
    </lineage>
</organism>
<dbReference type="GO" id="GO:0030313">
    <property type="term" value="C:cell envelope"/>
    <property type="evidence" value="ECO:0007669"/>
    <property type="project" value="UniProtKB-SubCell"/>
</dbReference>
<dbReference type="InterPro" id="IPR025997">
    <property type="entry name" value="SBP_2_dom"/>
</dbReference>
<evidence type="ECO:0000256" key="2">
    <source>
        <dbReference type="ARBA" id="ARBA00007639"/>
    </source>
</evidence>
<comment type="similarity">
    <text evidence="2">Belongs to the bacterial solute-binding protein 2 family.</text>
</comment>
<accession>A0A4R6X467</accession>
<dbReference type="RefSeq" id="WP_244937029.1">
    <property type="nucleotide sequence ID" value="NZ_SNZA01000005.1"/>
</dbReference>
<evidence type="ECO:0000256" key="4">
    <source>
        <dbReference type="SAM" id="SignalP"/>
    </source>
</evidence>
<dbReference type="GO" id="GO:0055085">
    <property type="term" value="P:transmembrane transport"/>
    <property type="evidence" value="ECO:0007669"/>
    <property type="project" value="UniProtKB-ARBA"/>
</dbReference>
<sequence>MSIFVKSVLIGALLPSVAMASNTALPEHDYPYWLPDEVNQEGVLDAFQTVVSAPAKTLDLEMTQPIQIALIYPSADLSDFWVSNYKALTARLNDLGIQYRIDEYSSRQIEHSLQTRYTNEVLKRAEQYDYVIFGPSELSVQADNIQLLSAIDTFKTYVWAFHTPIKSWTHQPDAWFDFSSSAGAQVLCDFMLQRLGEDVYFAMNRGIPGITDDQRSGEFKSCVETEGNWLSLYEHFGQYQAGGGRDGAALITESFPEVTMLHNANTAMTLGALEYLKEHQLMNQLYVTGWGGTAAEIDQIKQGYLNATPMRMGDDVGVATAEAIKLTLENKVDQVPKVYLGRIQVVDDQMSNEEINALTSEAFRYSSRPAP</sequence>
<dbReference type="PANTHER" id="PTHR46847">
    <property type="entry name" value="D-ALLOSE-BINDING PERIPLASMIC PROTEIN-RELATED"/>
    <property type="match status" value="1"/>
</dbReference>
<feature type="chain" id="PRO_5020378097" evidence="4">
    <location>
        <begin position="21"/>
        <end position="371"/>
    </location>
</feature>
<evidence type="ECO:0000259" key="5">
    <source>
        <dbReference type="Pfam" id="PF13407"/>
    </source>
</evidence>
<dbReference type="Pfam" id="PF13407">
    <property type="entry name" value="Peripla_BP_4"/>
    <property type="match status" value="1"/>
</dbReference>
<dbReference type="EMBL" id="SNZA01000005">
    <property type="protein sequence ID" value="TDR06733.1"/>
    <property type="molecule type" value="Genomic_DNA"/>
</dbReference>
<proteinExistence type="inferred from homology"/>
<name>A0A4R6X467_9GAMM</name>
<dbReference type="Proteomes" id="UP000295729">
    <property type="component" value="Unassembled WGS sequence"/>
</dbReference>
<dbReference type="Gene3D" id="3.40.50.2300">
    <property type="match status" value="2"/>
</dbReference>
<gene>
    <name evidence="6" type="ORF">C8D85_2920</name>
</gene>
<protein>
    <submittedName>
        <fullName evidence="6">Monosaccharide ABC transporter substrate-binding protein (CUT2 family)</fullName>
    </submittedName>
</protein>
<dbReference type="SUPFAM" id="SSF53822">
    <property type="entry name" value="Periplasmic binding protein-like I"/>
    <property type="match status" value="1"/>
</dbReference>
<dbReference type="GO" id="GO:0030246">
    <property type="term" value="F:carbohydrate binding"/>
    <property type="evidence" value="ECO:0007669"/>
    <property type="project" value="UniProtKB-ARBA"/>
</dbReference>
<feature type="domain" description="Periplasmic binding protein" evidence="5">
    <location>
        <begin position="68"/>
        <end position="325"/>
    </location>
</feature>